<dbReference type="GO" id="GO:0005886">
    <property type="term" value="C:plasma membrane"/>
    <property type="evidence" value="ECO:0007669"/>
    <property type="project" value="UniProtKB-SubCell"/>
</dbReference>
<gene>
    <name evidence="8" type="ORF">IAA72_04100</name>
</gene>
<dbReference type="PANTHER" id="PTHR42865:SF7">
    <property type="entry name" value="PROTON_GLUTAMATE-ASPARTATE SYMPORTER"/>
    <property type="match status" value="1"/>
</dbReference>
<keyword evidence="6 7" id="KW-0472">Membrane</keyword>
<dbReference type="Pfam" id="PF00375">
    <property type="entry name" value="SDF"/>
    <property type="match status" value="1"/>
</dbReference>
<evidence type="ECO:0000256" key="5">
    <source>
        <dbReference type="ARBA" id="ARBA00022989"/>
    </source>
</evidence>
<keyword evidence="3" id="KW-1003">Cell membrane</keyword>
<keyword evidence="4 7" id="KW-0812">Transmembrane</keyword>
<dbReference type="GO" id="GO:0015293">
    <property type="term" value="F:symporter activity"/>
    <property type="evidence" value="ECO:0007669"/>
    <property type="project" value="UniProtKB-KW"/>
</dbReference>
<dbReference type="AlphaFoldDB" id="A0A9D9ND20"/>
<feature type="transmembrane region" description="Helical" evidence="7">
    <location>
        <begin position="217"/>
        <end position="238"/>
    </location>
</feature>
<feature type="transmembrane region" description="Helical" evidence="7">
    <location>
        <begin position="37"/>
        <end position="62"/>
    </location>
</feature>
<dbReference type="Proteomes" id="UP000810292">
    <property type="component" value="Unassembled WGS sequence"/>
</dbReference>
<sequence>MKTWITYIAALLMGLAAALLMSSIDLAYEIISSVSSFLVSFGMFITIPVVFISFASGTASLMKDRKGWKTAGMSFLWSVVSALVLAFAACIIFIAEPEAFPVTSSAGSAPGTLSSHVYYMLSSSSSSLYPGNPFLTLATTIRFILPVVIVAWIFGLALKPSSDIIRPAYTTMNSFAEVMYRISRTYSVYGFFLTFFASASLFIGIYQEKTLFAAPEYAVLIVLALAAAVLIILPLLYGVFTGFKKNPYKVLLRSIAPALLAFSSSNSVCTIPVSESIARQNLGVQKRISSVTVPVFSIIGKGGSAFISTIILLSLYQATANEAPGTGVIAATALTAVLVSFISSFSMGTETALITVLTLNILGINLYGAENAIIAMLPLIGGLGAMVDSIISSYGSSIVATAIGTDIEIPYRDTI</sequence>
<dbReference type="PANTHER" id="PTHR42865">
    <property type="entry name" value="PROTON/GLUTAMATE-ASPARTATE SYMPORTER"/>
    <property type="match status" value="1"/>
</dbReference>
<feature type="transmembrane region" description="Helical" evidence="7">
    <location>
        <begin position="352"/>
        <end position="369"/>
    </location>
</feature>
<feature type="transmembrane region" description="Helical" evidence="7">
    <location>
        <begin position="74"/>
        <end position="95"/>
    </location>
</feature>
<protein>
    <submittedName>
        <fullName evidence="8">Cation:dicarboxylase symporter family transporter</fullName>
    </submittedName>
</protein>
<proteinExistence type="predicted"/>
<evidence type="ECO:0000256" key="3">
    <source>
        <dbReference type="ARBA" id="ARBA00022475"/>
    </source>
</evidence>
<reference evidence="8" key="2">
    <citation type="journal article" date="2021" name="PeerJ">
        <title>Extensive microbial diversity within the chicken gut microbiome revealed by metagenomics and culture.</title>
        <authorList>
            <person name="Gilroy R."/>
            <person name="Ravi A."/>
            <person name="Getino M."/>
            <person name="Pursley I."/>
            <person name="Horton D.L."/>
            <person name="Alikhan N.F."/>
            <person name="Baker D."/>
            <person name="Gharbi K."/>
            <person name="Hall N."/>
            <person name="Watson M."/>
            <person name="Adriaenssens E.M."/>
            <person name="Foster-Nyarko E."/>
            <person name="Jarju S."/>
            <person name="Secka A."/>
            <person name="Antonio M."/>
            <person name="Oren A."/>
            <person name="Chaudhuri R.R."/>
            <person name="La Ragione R."/>
            <person name="Hildebrand F."/>
            <person name="Pallen M.J."/>
        </authorList>
    </citation>
    <scope>NUCLEOTIDE SEQUENCE</scope>
    <source>
        <strain evidence="8">14700</strain>
    </source>
</reference>
<feature type="transmembrane region" description="Helical" evidence="7">
    <location>
        <begin position="293"/>
        <end position="316"/>
    </location>
</feature>
<evidence type="ECO:0000256" key="4">
    <source>
        <dbReference type="ARBA" id="ARBA00022692"/>
    </source>
</evidence>
<evidence type="ECO:0000256" key="1">
    <source>
        <dbReference type="ARBA" id="ARBA00004651"/>
    </source>
</evidence>
<dbReference type="InterPro" id="IPR036458">
    <property type="entry name" value="Na:dicarbo_symporter_sf"/>
</dbReference>
<dbReference type="SUPFAM" id="SSF118215">
    <property type="entry name" value="Proton glutamate symport protein"/>
    <property type="match status" value="1"/>
</dbReference>
<dbReference type="InterPro" id="IPR001991">
    <property type="entry name" value="Na-dicarboxylate_symporter"/>
</dbReference>
<name>A0A9D9ND20_9SPIO</name>
<feature type="transmembrane region" description="Helical" evidence="7">
    <location>
        <begin position="328"/>
        <end position="346"/>
    </location>
</feature>
<organism evidence="8 9">
    <name type="scientific">Candidatus Ornithospirochaeta stercoravium</name>
    <dbReference type="NCBI Taxonomy" id="2840897"/>
    <lineage>
        <taxon>Bacteria</taxon>
        <taxon>Pseudomonadati</taxon>
        <taxon>Spirochaetota</taxon>
        <taxon>Spirochaetia</taxon>
        <taxon>Spirochaetales</taxon>
        <taxon>Spirochaetaceae</taxon>
        <taxon>Spirochaetaceae incertae sedis</taxon>
        <taxon>Candidatus Ornithospirochaeta</taxon>
    </lineage>
</organism>
<comment type="caution">
    <text evidence="8">The sequence shown here is derived from an EMBL/GenBank/DDBJ whole genome shotgun (WGS) entry which is preliminary data.</text>
</comment>
<keyword evidence="2" id="KW-0813">Transport</keyword>
<reference evidence="8" key="1">
    <citation type="submission" date="2020-10" db="EMBL/GenBank/DDBJ databases">
        <authorList>
            <person name="Gilroy R."/>
        </authorList>
    </citation>
    <scope>NUCLEOTIDE SEQUENCE</scope>
    <source>
        <strain evidence="8">14700</strain>
    </source>
</reference>
<accession>A0A9D9ND20</accession>
<evidence type="ECO:0000313" key="8">
    <source>
        <dbReference type="EMBL" id="MBO8468949.1"/>
    </source>
</evidence>
<dbReference type="EMBL" id="JADIMF010000063">
    <property type="protein sequence ID" value="MBO8468949.1"/>
    <property type="molecule type" value="Genomic_DNA"/>
</dbReference>
<evidence type="ECO:0000313" key="9">
    <source>
        <dbReference type="Proteomes" id="UP000810292"/>
    </source>
</evidence>
<dbReference type="Gene3D" id="1.10.3860.10">
    <property type="entry name" value="Sodium:dicarboxylate symporter"/>
    <property type="match status" value="1"/>
</dbReference>
<evidence type="ECO:0000256" key="7">
    <source>
        <dbReference type="SAM" id="Phobius"/>
    </source>
</evidence>
<evidence type="ECO:0000256" key="6">
    <source>
        <dbReference type="ARBA" id="ARBA00023136"/>
    </source>
</evidence>
<keyword evidence="5 7" id="KW-1133">Transmembrane helix</keyword>
<dbReference type="PRINTS" id="PR00173">
    <property type="entry name" value="EDTRNSPORT"/>
</dbReference>
<feature type="transmembrane region" description="Helical" evidence="7">
    <location>
        <begin position="134"/>
        <end position="158"/>
    </location>
</feature>
<feature type="transmembrane region" description="Helical" evidence="7">
    <location>
        <begin position="186"/>
        <end position="205"/>
    </location>
</feature>
<evidence type="ECO:0000256" key="2">
    <source>
        <dbReference type="ARBA" id="ARBA00022448"/>
    </source>
</evidence>
<comment type="subcellular location">
    <subcellularLocation>
        <location evidence="1">Cell membrane</location>
        <topology evidence="1">Multi-pass membrane protein</topology>
    </subcellularLocation>
</comment>